<dbReference type="EMBL" id="QKZT01000019">
    <property type="protein sequence ID" value="PZX48519.1"/>
    <property type="molecule type" value="Genomic_DNA"/>
</dbReference>
<dbReference type="RefSeq" id="WP_111321970.1">
    <property type="nucleotide sequence ID" value="NZ_QKZT01000019.1"/>
</dbReference>
<dbReference type="SMART" id="SM00327">
    <property type="entry name" value="VWA"/>
    <property type="match status" value="1"/>
</dbReference>
<evidence type="ECO:0000313" key="3">
    <source>
        <dbReference type="EMBL" id="PZX48519.1"/>
    </source>
</evidence>
<gene>
    <name evidence="3" type="ORF">LV85_03589</name>
</gene>
<evidence type="ECO:0000256" key="1">
    <source>
        <dbReference type="SAM" id="Phobius"/>
    </source>
</evidence>
<dbReference type="InterPro" id="IPR002035">
    <property type="entry name" value="VWF_A"/>
</dbReference>
<feature type="transmembrane region" description="Helical" evidence="1">
    <location>
        <begin position="63"/>
        <end position="81"/>
    </location>
</feature>
<comment type="caution">
    <text evidence="3">The sequence shown here is derived from an EMBL/GenBank/DDBJ whole genome shotgun (WGS) entry which is preliminary data.</text>
</comment>
<evidence type="ECO:0000259" key="2">
    <source>
        <dbReference type="PROSITE" id="PS50234"/>
    </source>
</evidence>
<dbReference type="Proteomes" id="UP000248882">
    <property type="component" value="Unassembled WGS sequence"/>
</dbReference>
<feature type="transmembrane region" description="Helical" evidence="1">
    <location>
        <begin position="6"/>
        <end position="26"/>
    </location>
</feature>
<dbReference type="OrthoDB" id="6206554at2"/>
<evidence type="ECO:0000313" key="4">
    <source>
        <dbReference type="Proteomes" id="UP000248882"/>
    </source>
</evidence>
<proteinExistence type="predicted"/>
<keyword evidence="1" id="KW-1133">Transmembrane helix</keyword>
<keyword evidence="4" id="KW-1185">Reference proteome</keyword>
<keyword evidence="1" id="KW-0472">Membrane</keyword>
<dbReference type="SUPFAM" id="SSF53300">
    <property type="entry name" value="vWA-like"/>
    <property type="match status" value="1"/>
</dbReference>
<protein>
    <submittedName>
        <fullName evidence="3">Ca-activated chloride channel family protein</fullName>
    </submittedName>
</protein>
<dbReference type="InterPro" id="IPR050768">
    <property type="entry name" value="UPF0353/GerABKA_families"/>
</dbReference>
<dbReference type="InterPro" id="IPR036465">
    <property type="entry name" value="vWFA_dom_sf"/>
</dbReference>
<accession>A0A2W7R358</accession>
<feature type="transmembrane region" description="Helical" evidence="1">
    <location>
        <begin position="299"/>
        <end position="321"/>
    </location>
</feature>
<organism evidence="3 4">
    <name type="scientific">Algoriphagus chordae</name>
    <dbReference type="NCBI Taxonomy" id="237019"/>
    <lineage>
        <taxon>Bacteria</taxon>
        <taxon>Pseudomonadati</taxon>
        <taxon>Bacteroidota</taxon>
        <taxon>Cytophagia</taxon>
        <taxon>Cytophagales</taxon>
        <taxon>Cyclobacteriaceae</taxon>
        <taxon>Algoriphagus</taxon>
    </lineage>
</organism>
<keyword evidence="1" id="KW-0812">Transmembrane</keyword>
<dbReference type="PANTHER" id="PTHR22550:SF18">
    <property type="entry name" value="VWFA DOMAIN-CONTAINING PROTEIN"/>
    <property type="match status" value="1"/>
</dbReference>
<dbReference type="PROSITE" id="PS50234">
    <property type="entry name" value="VWFA"/>
    <property type="match status" value="1"/>
</dbReference>
<sequence length="335" mass="37752">MPSNFEIAHLWVFWLLPLPLLIYWLLPPLRMKSASITLPTYQNALNYTGEKPRKSALVKRKNFIQWMVLTICWVLLLAALSSPQLVGKPEMKVKTSRNFLIAADISFSMAKTDWVIDGEKARRWDAVKEVMHDFIQKRKGDRMGLVFFGTNAYIQAPFTPDLQTVGQLLDEADVGMAGQMTHIGKAIAKGVDMFEKDTIKTKVMLILTDGIDSGDDVLPLDAADLAKKDSILIYTIGIGDPGKEGNELDEKTLKDIATETGGQYFLAQDEDRLAEIYDEVDKLEPIEYEEMENKPVTLLYYYPLGLAIALIIASVFIGALIQLIRQRGRKEESYV</sequence>
<dbReference type="Pfam" id="PF00092">
    <property type="entry name" value="VWA"/>
    <property type="match status" value="1"/>
</dbReference>
<dbReference type="Gene3D" id="3.40.50.410">
    <property type="entry name" value="von Willebrand factor, type A domain"/>
    <property type="match status" value="1"/>
</dbReference>
<reference evidence="3 4" key="1">
    <citation type="submission" date="2018-06" db="EMBL/GenBank/DDBJ databases">
        <title>Genomic Encyclopedia of Archaeal and Bacterial Type Strains, Phase II (KMG-II): from individual species to whole genera.</title>
        <authorList>
            <person name="Goeker M."/>
        </authorList>
    </citation>
    <scope>NUCLEOTIDE SEQUENCE [LARGE SCALE GENOMIC DNA]</scope>
    <source>
        <strain evidence="3 4">DSM 19830</strain>
    </source>
</reference>
<dbReference type="AlphaFoldDB" id="A0A2W7R358"/>
<feature type="domain" description="VWFA" evidence="2">
    <location>
        <begin position="98"/>
        <end position="280"/>
    </location>
</feature>
<name>A0A2W7R358_9BACT</name>
<dbReference type="PANTHER" id="PTHR22550">
    <property type="entry name" value="SPORE GERMINATION PROTEIN"/>
    <property type="match status" value="1"/>
</dbReference>